<dbReference type="GO" id="GO:0005737">
    <property type="term" value="C:cytoplasm"/>
    <property type="evidence" value="ECO:0007669"/>
    <property type="project" value="TreeGrafter"/>
</dbReference>
<dbReference type="CDD" id="cd10460">
    <property type="entry name" value="PUB_UBXD1"/>
    <property type="match status" value="1"/>
</dbReference>
<dbReference type="EMBL" id="VIIS01000353">
    <property type="protein sequence ID" value="KAF0310037.1"/>
    <property type="molecule type" value="Genomic_DNA"/>
</dbReference>
<comment type="caution">
    <text evidence="5">The sequence shown here is derived from an EMBL/GenBank/DDBJ whole genome shotgun (WGS) entry which is preliminary data.</text>
</comment>
<dbReference type="Gene3D" id="1.20.58.2190">
    <property type="match status" value="1"/>
</dbReference>
<name>A0A6A4WS02_AMPAM</name>
<dbReference type="SUPFAM" id="SSF143503">
    <property type="entry name" value="PUG domain-like"/>
    <property type="match status" value="1"/>
</dbReference>
<sequence length="523" mass="56069">MCILMKLSMVWQPLWEGSLVVLQWLAALLTDVSDSAAAALNSSRPLVSEALQRAGGLVPWPDLGLPELDAFQANLLLAIGGILVTNVLLVYLAWSRYGERIVEHFTSADAHRSKPGARGSTMDALKKFIEKKKSEAKFKKAGPGHRLSGEPGGGSGGARGSASAPAPLPERQHPSKGSQLAGAAALARHEQKQQQQSASSRSLAVIRAQARKELDAELAATGAGPAEGGAAPPGPRVTELEMAPNLAVSGVYYRCPIIGGEVLPRTEIQQKIKLFLYEQLAEDGGIAACLIIHSCNANREKVQTGVETLCKYMENILSAPAEEKFRKIRQSNKAYAERVAPLEGAAELLAAAGFQSTQLPHGDGTETFWVFPPDGDLDKLQLFRDALVSAEPIVPELDRNARALMPAQAARQVALPADFFAISQEELKREQQLRSEGTFRVTERVSAVYTFVRENLVRPSEAFELLTPTGHPLDADDQSTLAEAKLVPSVLLTWQLKSGAAPPGGSTGAFLVPELMETISELG</sequence>
<dbReference type="InterPro" id="IPR018997">
    <property type="entry name" value="PUB_domain"/>
</dbReference>
<proteinExistence type="predicted"/>
<dbReference type="InterPro" id="IPR029071">
    <property type="entry name" value="Ubiquitin-like_domsf"/>
</dbReference>
<accession>A0A6A4WS02</accession>
<organism evidence="5 6">
    <name type="scientific">Amphibalanus amphitrite</name>
    <name type="common">Striped barnacle</name>
    <name type="synonym">Balanus amphitrite</name>
    <dbReference type="NCBI Taxonomy" id="1232801"/>
    <lineage>
        <taxon>Eukaryota</taxon>
        <taxon>Metazoa</taxon>
        <taxon>Ecdysozoa</taxon>
        <taxon>Arthropoda</taxon>
        <taxon>Crustacea</taxon>
        <taxon>Multicrustacea</taxon>
        <taxon>Cirripedia</taxon>
        <taxon>Thoracica</taxon>
        <taxon>Thoracicalcarea</taxon>
        <taxon>Balanomorpha</taxon>
        <taxon>Balanoidea</taxon>
        <taxon>Balanidae</taxon>
        <taxon>Amphibalaninae</taxon>
        <taxon>Amphibalanus</taxon>
    </lineage>
</organism>
<dbReference type="SMART" id="SM00580">
    <property type="entry name" value="PUG"/>
    <property type="match status" value="1"/>
</dbReference>
<evidence type="ECO:0000313" key="5">
    <source>
        <dbReference type="EMBL" id="KAF0310037.1"/>
    </source>
</evidence>
<feature type="compositionally biased region" description="Low complexity" evidence="1">
    <location>
        <begin position="193"/>
        <end position="202"/>
    </location>
</feature>
<dbReference type="OrthoDB" id="49605at2759"/>
<keyword evidence="2" id="KW-0812">Transmembrane</keyword>
<dbReference type="Pfam" id="PF09409">
    <property type="entry name" value="PUB"/>
    <property type="match status" value="1"/>
</dbReference>
<feature type="transmembrane region" description="Helical" evidence="2">
    <location>
        <begin position="75"/>
        <end position="94"/>
    </location>
</feature>
<evidence type="ECO:0000259" key="4">
    <source>
        <dbReference type="Pfam" id="PF09409"/>
    </source>
</evidence>
<reference evidence="5 6" key="1">
    <citation type="submission" date="2019-07" db="EMBL/GenBank/DDBJ databases">
        <title>Draft genome assembly of a fouling barnacle, Amphibalanus amphitrite (Darwin, 1854): The first reference genome for Thecostraca.</title>
        <authorList>
            <person name="Kim W."/>
        </authorList>
    </citation>
    <scope>NUCLEOTIDE SEQUENCE [LARGE SCALE GENOMIC DNA]</scope>
    <source>
        <strain evidence="5">SNU_AA5</strain>
        <tissue evidence="5">Soma without cirri and trophi</tissue>
    </source>
</reference>
<feature type="signal peptide" evidence="3">
    <location>
        <begin position="1"/>
        <end position="37"/>
    </location>
</feature>
<protein>
    <submittedName>
        <fullName evidence="5">UBX domain-containing protein 6</fullName>
    </submittedName>
</protein>
<dbReference type="AlphaFoldDB" id="A0A6A4WS02"/>
<feature type="domain" description="PUB" evidence="4">
    <location>
        <begin position="299"/>
        <end position="382"/>
    </location>
</feature>
<evidence type="ECO:0000256" key="1">
    <source>
        <dbReference type="SAM" id="MobiDB-lite"/>
    </source>
</evidence>
<dbReference type="SUPFAM" id="SSF54236">
    <property type="entry name" value="Ubiquitin-like"/>
    <property type="match status" value="1"/>
</dbReference>
<keyword evidence="6" id="KW-1185">Reference proteome</keyword>
<gene>
    <name evidence="5" type="primary">UBXN6_1</name>
    <name evidence="5" type="ORF">FJT64_018884</name>
</gene>
<evidence type="ECO:0000256" key="3">
    <source>
        <dbReference type="SAM" id="SignalP"/>
    </source>
</evidence>
<feature type="chain" id="PRO_5033875497" evidence="3">
    <location>
        <begin position="38"/>
        <end position="523"/>
    </location>
</feature>
<dbReference type="EMBL" id="VIIS01000353">
    <property type="protein sequence ID" value="KAF0310038.1"/>
    <property type="molecule type" value="Genomic_DNA"/>
</dbReference>
<feature type="region of interest" description="Disordered" evidence="1">
    <location>
        <begin position="135"/>
        <end position="204"/>
    </location>
</feature>
<evidence type="ECO:0000313" key="6">
    <source>
        <dbReference type="Proteomes" id="UP000440578"/>
    </source>
</evidence>
<dbReference type="Gene3D" id="3.10.20.90">
    <property type="entry name" value="Phosphatidylinositol 3-kinase Catalytic Subunit, Chain A, domain 1"/>
    <property type="match status" value="1"/>
</dbReference>
<feature type="compositionally biased region" description="Gly residues" evidence="1">
    <location>
        <begin position="150"/>
        <end position="159"/>
    </location>
</feature>
<dbReference type="InterPro" id="IPR036339">
    <property type="entry name" value="PUB-like_dom_sf"/>
</dbReference>
<dbReference type="Proteomes" id="UP000440578">
    <property type="component" value="Unassembled WGS sequence"/>
</dbReference>
<keyword evidence="2" id="KW-1133">Transmembrane helix</keyword>
<dbReference type="PANTHER" id="PTHR23153:SF38">
    <property type="entry name" value="UBX DOMAIN-CONTAINING PROTEIN 6"/>
    <property type="match status" value="1"/>
</dbReference>
<evidence type="ECO:0000256" key="2">
    <source>
        <dbReference type="SAM" id="Phobius"/>
    </source>
</evidence>
<dbReference type="InterPro" id="IPR042774">
    <property type="entry name" value="UBXN6_PUB"/>
</dbReference>
<dbReference type="PANTHER" id="PTHR23153">
    <property type="entry name" value="UBX-RELATED"/>
    <property type="match status" value="1"/>
</dbReference>
<keyword evidence="2" id="KW-0472">Membrane</keyword>
<keyword evidence="3" id="KW-0732">Signal</keyword>